<gene>
    <name evidence="2" type="ORF">P167DRAFT_571984</name>
</gene>
<dbReference type="Proteomes" id="UP000277580">
    <property type="component" value="Unassembled WGS sequence"/>
</dbReference>
<protein>
    <submittedName>
        <fullName evidence="2">Uncharacterized protein</fullName>
    </submittedName>
</protein>
<reference evidence="2 3" key="1">
    <citation type="journal article" date="2018" name="Nat. Ecol. Evol.">
        <title>Pezizomycetes genomes reveal the molecular basis of ectomycorrhizal truffle lifestyle.</title>
        <authorList>
            <person name="Murat C."/>
            <person name="Payen T."/>
            <person name="Noel B."/>
            <person name="Kuo A."/>
            <person name="Morin E."/>
            <person name="Chen J."/>
            <person name="Kohler A."/>
            <person name="Krizsan K."/>
            <person name="Balestrini R."/>
            <person name="Da Silva C."/>
            <person name="Montanini B."/>
            <person name="Hainaut M."/>
            <person name="Levati E."/>
            <person name="Barry K.W."/>
            <person name="Belfiori B."/>
            <person name="Cichocki N."/>
            <person name="Clum A."/>
            <person name="Dockter R.B."/>
            <person name="Fauchery L."/>
            <person name="Guy J."/>
            <person name="Iotti M."/>
            <person name="Le Tacon F."/>
            <person name="Lindquist E.A."/>
            <person name="Lipzen A."/>
            <person name="Malagnac F."/>
            <person name="Mello A."/>
            <person name="Molinier V."/>
            <person name="Miyauchi S."/>
            <person name="Poulain J."/>
            <person name="Riccioni C."/>
            <person name="Rubini A."/>
            <person name="Sitrit Y."/>
            <person name="Splivallo R."/>
            <person name="Traeger S."/>
            <person name="Wang M."/>
            <person name="Zifcakova L."/>
            <person name="Wipf D."/>
            <person name="Zambonelli A."/>
            <person name="Paolocci F."/>
            <person name="Nowrousian M."/>
            <person name="Ottonello S."/>
            <person name="Baldrian P."/>
            <person name="Spatafora J.W."/>
            <person name="Henrissat B."/>
            <person name="Nagy L.G."/>
            <person name="Aury J.M."/>
            <person name="Wincker P."/>
            <person name="Grigoriev I.V."/>
            <person name="Bonfante P."/>
            <person name="Martin F.M."/>
        </authorList>
    </citation>
    <scope>NUCLEOTIDE SEQUENCE [LARGE SCALE GENOMIC DNA]</scope>
    <source>
        <strain evidence="2 3">CCBAS932</strain>
    </source>
</reference>
<evidence type="ECO:0000256" key="1">
    <source>
        <dbReference type="SAM" id="MobiDB-lite"/>
    </source>
</evidence>
<dbReference type="InParanoid" id="A0A3N4LAR9"/>
<dbReference type="OrthoDB" id="10621113at2759"/>
<name>A0A3N4LAR9_9PEZI</name>
<accession>A0A3N4LAR9</accession>
<keyword evidence="3" id="KW-1185">Reference proteome</keyword>
<evidence type="ECO:0000313" key="3">
    <source>
        <dbReference type="Proteomes" id="UP000277580"/>
    </source>
</evidence>
<proteinExistence type="predicted"/>
<feature type="region of interest" description="Disordered" evidence="1">
    <location>
        <begin position="53"/>
        <end position="76"/>
    </location>
</feature>
<feature type="compositionally biased region" description="Low complexity" evidence="1">
    <location>
        <begin position="64"/>
        <end position="76"/>
    </location>
</feature>
<evidence type="ECO:0000313" key="2">
    <source>
        <dbReference type="EMBL" id="RPB15105.1"/>
    </source>
</evidence>
<dbReference type="AlphaFoldDB" id="A0A3N4LAR9"/>
<sequence>MSGEYTTLTELTCMCGINTFVDEDKACVRCMVSREEISAIEATEYNDAVEAGYSSIPSGGDSGNGNYVNGGNSDNG</sequence>
<organism evidence="2 3">
    <name type="scientific">Morchella conica CCBAS932</name>
    <dbReference type="NCBI Taxonomy" id="1392247"/>
    <lineage>
        <taxon>Eukaryota</taxon>
        <taxon>Fungi</taxon>
        <taxon>Dikarya</taxon>
        <taxon>Ascomycota</taxon>
        <taxon>Pezizomycotina</taxon>
        <taxon>Pezizomycetes</taxon>
        <taxon>Pezizales</taxon>
        <taxon>Morchellaceae</taxon>
        <taxon>Morchella</taxon>
    </lineage>
</organism>
<dbReference type="EMBL" id="ML119115">
    <property type="protein sequence ID" value="RPB15105.1"/>
    <property type="molecule type" value="Genomic_DNA"/>
</dbReference>